<feature type="domain" description="Ig-like" evidence="5">
    <location>
        <begin position="13"/>
        <end position="127"/>
    </location>
</feature>
<evidence type="ECO:0000259" key="5">
    <source>
        <dbReference type="PROSITE" id="PS50835"/>
    </source>
</evidence>
<keyword evidence="7" id="KW-1185">Reference proteome</keyword>
<dbReference type="SMART" id="SM00409">
    <property type="entry name" value="IG"/>
    <property type="match status" value="1"/>
</dbReference>
<dbReference type="GO" id="GO:0050852">
    <property type="term" value="P:T cell receptor signaling pathway"/>
    <property type="evidence" value="ECO:0007669"/>
    <property type="project" value="TreeGrafter"/>
</dbReference>
<keyword evidence="4" id="KW-1133">Transmembrane helix</keyword>
<dbReference type="InterPro" id="IPR013106">
    <property type="entry name" value="Ig_V-set"/>
</dbReference>
<dbReference type="SUPFAM" id="SSF48726">
    <property type="entry name" value="Immunoglobulin"/>
    <property type="match status" value="1"/>
</dbReference>
<feature type="transmembrane region" description="Helical" evidence="4">
    <location>
        <begin position="138"/>
        <end position="157"/>
    </location>
</feature>
<dbReference type="InterPro" id="IPR007110">
    <property type="entry name" value="Ig-like_dom"/>
</dbReference>
<evidence type="ECO:0000256" key="2">
    <source>
        <dbReference type="ARBA" id="ARBA00023136"/>
    </source>
</evidence>
<evidence type="ECO:0000256" key="4">
    <source>
        <dbReference type="SAM" id="Phobius"/>
    </source>
</evidence>
<dbReference type="OrthoDB" id="9983389at2759"/>
<name>A0A7N6BV89_ANATE</name>
<reference evidence="6" key="2">
    <citation type="submission" date="2025-08" db="UniProtKB">
        <authorList>
            <consortium name="Ensembl"/>
        </authorList>
    </citation>
    <scope>IDENTIFICATION</scope>
</reference>
<dbReference type="GeneTree" id="ENSGT01140000286344"/>
<reference evidence="6" key="1">
    <citation type="submission" date="2021-04" db="EMBL/GenBank/DDBJ databases">
        <authorList>
            <consortium name="Wellcome Sanger Institute Data Sharing"/>
        </authorList>
    </citation>
    <scope>NUCLEOTIDE SEQUENCE [LARGE SCALE GENOMIC DNA]</scope>
</reference>
<dbReference type="InterPro" id="IPR050504">
    <property type="entry name" value="IgSF_BTN/MOG"/>
</dbReference>
<reference evidence="6" key="3">
    <citation type="submission" date="2025-09" db="UniProtKB">
        <authorList>
            <consortium name="Ensembl"/>
        </authorList>
    </citation>
    <scope>IDENTIFICATION</scope>
</reference>
<evidence type="ECO:0000256" key="3">
    <source>
        <dbReference type="ARBA" id="ARBA00023319"/>
    </source>
</evidence>
<dbReference type="PROSITE" id="PS50835">
    <property type="entry name" value="IG_LIKE"/>
    <property type="match status" value="1"/>
</dbReference>
<dbReference type="InParanoid" id="A0A7N6BV89"/>
<keyword evidence="3" id="KW-0393">Immunoglobulin domain</keyword>
<organism evidence="6 7">
    <name type="scientific">Anabas testudineus</name>
    <name type="common">Climbing perch</name>
    <name type="synonym">Anthias testudineus</name>
    <dbReference type="NCBI Taxonomy" id="64144"/>
    <lineage>
        <taxon>Eukaryota</taxon>
        <taxon>Metazoa</taxon>
        <taxon>Chordata</taxon>
        <taxon>Craniata</taxon>
        <taxon>Vertebrata</taxon>
        <taxon>Euteleostomi</taxon>
        <taxon>Actinopterygii</taxon>
        <taxon>Neopterygii</taxon>
        <taxon>Teleostei</taxon>
        <taxon>Neoteleostei</taxon>
        <taxon>Acanthomorphata</taxon>
        <taxon>Anabantaria</taxon>
        <taxon>Anabantiformes</taxon>
        <taxon>Anabantoidei</taxon>
        <taxon>Anabantidae</taxon>
        <taxon>Anabas</taxon>
    </lineage>
</organism>
<evidence type="ECO:0000313" key="6">
    <source>
        <dbReference type="Ensembl" id="ENSATEP00000067356.1"/>
    </source>
</evidence>
<protein>
    <recommendedName>
        <fullName evidence="5">Ig-like domain-containing protein</fullName>
    </recommendedName>
</protein>
<keyword evidence="4" id="KW-0812">Transmembrane</keyword>
<evidence type="ECO:0000256" key="1">
    <source>
        <dbReference type="ARBA" id="ARBA00004370"/>
    </source>
</evidence>
<dbReference type="InterPro" id="IPR013783">
    <property type="entry name" value="Ig-like_fold"/>
</dbReference>
<dbReference type="Ensembl" id="ENSATET00000052180.1">
    <property type="protein sequence ID" value="ENSATEP00000067356.1"/>
    <property type="gene ID" value="ENSATEG00000027144.1"/>
</dbReference>
<proteinExistence type="predicted"/>
<dbReference type="InterPro" id="IPR036179">
    <property type="entry name" value="Ig-like_dom_sf"/>
</dbReference>
<dbReference type="GO" id="GO:0005102">
    <property type="term" value="F:signaling receptor binding"/>
    <property type="evidence" value="ECO:0007669"/>
    <property type="project" value="TreeGrafter"/>
</dbReference>
<evidence type="ECO:0000313" key="7">
    <source>
        <dbReference type="Proteomes" id="UP000265040"/>
    </source>
</evidence>
<dbReference type="Pfam" id="PF07686">
    <property type="entry name" value="V-set"/>
    <property type="match status" value="1"/>
</dbReference>
<dbReference type="Gene3D" id="2.60.40.10">
    <property type="entry name" value="Immunoglobulins"/>
    <property type="match status" value="1"/>
</dbReference>
<accession>A0A7N6BV89</accession>
<dbReference type="Proteomes" id="UP000265040">
    <property type="component" value="Chromosome 18"/>
</dbReference>
<dbReference type="PANTHER" id="PTHR24100">
    <property type="entry name" value="BUTYROPHILIN"/>
    <property type="match status" value="1"/>
</dbReference>
<sequence>LRLQVYLWFLKFPDVKWEADVSHITLKVKPGEDAVLQCDGPKDVQITMLEWIRPDLNSDGYVFFYRDERLYKNYLHQSFVDRVELIDPKMKNGDVSVILRNVTDTDTGTYKCYVSVSKASRRQRQLEKPGNGRNTSTYVALIVSFFVVVVLVLGIVLKRKILKSPHSPDEELYPQQV</sequence>
<dbReference type="InterPro" id="IPR003599">
    <property type="entry name" value="Ig_sub"/>
</dbReference>
<dbReference type="AlphaFoldDB" id="A0A7N6BV89"/>
<dbReference type="GO" id="GO:0009897">
    <property type="term" value="C:external side of plasma membrane"/>
    <property type="evidence" value="ECO:0007669"/>
    <property type="project" value="TreeGrafter"/>
</dbReference>
<dbReference type="GO" id="GO:0001817">
    <property type="term" value="P:regulation of cytokine production"/>
    <property type="evidence" value="ECO:0007669"/>
    <property type="project" value="TreeGrafter"/>
</dbReference>
<keyword evidence="2 4" id="KW-0472">Membrane</keyword>
<comment type="subcellular location">
    <subcellularLocation>
        <location evidence="1">Membrane</location>
    </subcellularLocation>
</comment>
<dbReference type="PANTHER" id="PTHR24100:SF151">
    <property type="entry name" value="ICOS LIGAND"/>
    <property type="match status" value="1"/>
</dbReference>